<gene>
    <name evidence="2" type="ORF">EVAR_84094_1</name>
</gene>
<dbReference type="OrthoDB" id="66620at2759"/>
<evidence type="ECO:0000313" key="2">
    <source>
        <dbReference type="EMBL" id="GBP31648.1"/>
    </source>
</evidence>
<keyword evidence="3" id="KW-1185">Reference proteome</keyword>
<organism evidence="2 3">
    <name type="scientific">Eumeta variegata</name>
    <name type="common">Bagworm moth</name>
    <name type="synonym">Eumeta japonica</name>
    <dbReference type="NCBI Taxonomy" id="151549"/>
    <lineage>
        <taxon>Eukaryota</taxon>
        <taxon>Metazoa</taxon>
        <taxon>Ecdysozoa</taxon>
        <taxon>Arthropoda</taxon>
        <taxon>Hexapoda</taxon>
        <taxon>Insecta</taxon>
        <taxon>Pterygota</taxon>
        <taxon>Neoptera</taxon>
        <taxon>Endopterygota</taxon>
        <taxon>Lepidoptera</taxon>
        <taxon>Glossata</taxon>
        <taxon>Ditrysia</taxon>
        <taxon>Tineoidea</taxon>
        <taxon>Psychidae</taxon>
        <taxon>Oiketicinae</taxon>
        <taxon>Eumeta</taxon>
    </lineage>
</organism>
<feature type="region of interest" description="Disordered" evidence="1">
    <location>
        <begin position="68"/>
        <end position="110"/>
    </location>
</feature>
<evidence type="ECO:0000313" key="3">
    <source>
        <dbReference type="Proteomes" id="UP000299102"/>
    </source>
</evidence>
<dbReference type="EMBL" id="BGZK01000249">
    <property type="protein sequence ID" value="GBP31648.1"/>
    <property type="molecule type" value="Genomic_DNA"/>
</dbReference>
<protein>
    <submittedName>
        <fullName evidence="2">Uncharacterized protein</fullName>
    </submittedName>
</protein>
<dbReference type="AlphaFoldDB" id="A0A4C1UYV9"/>
<proteinExistence type="predicted"/>
<dbReference type="Proteomes" id="UP000299102">
    <property type="component" value="Unassembled WGS sequence"/>
</dbReference>
<comment type="caution">
    <text evidence="2">The sequence shown here is derived from an EMBL/GenBank/DDBJ whole genome shotgun (WGS) entry which is preliminary data.</text>
</comment>
<name>A0A4C1UYV9_EUMVA</name>
<evidence type="ECO:0000256" key="1">
    <source>
        <dbReference type="SAM" id="MobiDB-lite"/>
    </source>
</evidence>
<reference evidence="2 3" key="1">
    <citation type="journal article" date="2019" name="Commun. Biol.">
        <title>The bagworm genome reveals a unique fibroin gene that provides high tensile strength.</title>
        <authorList>
            <person name="Kono N."/>
            <person name="Nakamura H."/>
            <person name="Ohtoshi R."/>
            <person name="Tomita M."/>
            <person name="Numata K."/>
            <person name="Arakawa K."/>
        </authorList>
    </citation>
    <scope>NUCLEOTIDE SEQUENCE [LARGE SCALE GENOMIC DNA]</scope>
</reference>
<feature type="region of interest" description="Disordered" evidence="1">
    <location>
        <begin position="1"/>
        <end position="30"/>
    </location>
</feature>
<feature type="compositionally biased region" description="Low complexity" evidence="1">
    <location>
        <begin position="8"/>
        <end position="20"/>
    </location>
</feature>
<accession>A0A4C1UYV9</accession>
<sequence>MKVDKESSGSSPSSAFVSDSKPMLPDRKGSLKVTIASAPHMTTLTHLPQRPPVDLAFTDLTYKVQEGRRSSELKVLKLSPPRRPSEGRGLPSTEVIDATSVHPRQTDSLT</sequence>